<protein>
    <recommendedName>
        <fullName evidence="2">Response regulatory domain-containing protein</fullName>
    </recommendedName>
</protein>
<evidence type="ECO:0000259" key="2">
    <source>
        <dbReference type="PROSITE" id="PS50110"/>
    </source>
</evidence>
<sequence>MPLMNGIEATRRIREEEGNYGVHIQIIALTAHERGEEEINKMDEVAASKRQEVEAALEVVSVAIATVEEKQDYESLAAAYKANLHLQSLIAANIRDEYTLLEEEEIRRENA</sequence>
<dbReference type="Proteomes" id="UP000834106">
    <property type="component" value="Chromosome 18"/>
</dbReference>
<accession>A0AAD2A994</accession>
<dbReference type="InterPro" id="IPR011006">
    <property type="entry name" value="CheY-like_superfamily"/>
</dbReference>
<dbReference type="Gene3D" id="3.40.50.2300">
    <property type="match status" value="1"/>
</dbReference>
<dbReference type="GO" id="GO:0000160">
    <property type="term" value="P:phosphorelay signal transduction system"/>
    <property type="evidence" value="ECO:0007669"/>
    <property type="project" value="InterPro"/>
</dbReference>
<feature type="domain" description="Response regulatory" evidence="2">
    <location>
        <begin position="1"/>
        <end position="68"/>
    </location>
</feature>
<evidence type="ECO:0000313" key="3">
    <source>
        <dbReference type="EMBL" id="CAI9781065.1"/>
    </source>
</evidence>
<dbReference type="AlphaFoldDB" id="A0AAD2A994"/>
<evidence type="ECO:0000313" key="4">
    <source>
        <dbReference type="Proteomes" id="UP000834106"/>
    </source>
</evidence>
<dbReference type="InterPro" id="IPR001789">
    <property type="entry name" value="Sig_transdc_resp-reg_receiver"/>
</dbReference>
<dbReference type="PROSITE" id="PS50110">
    <property type="entry name" value="RESPONSE_REGULATORY"/>
    <property type="match status" value="1"/>
</dbReference>
<dbReference type="SUPFAM" id="SSF52172">
    <property type="entry name" value="CheY-like"/>
    <property type="match status" value="1"/>
</dbReference>
<keyword evidence="4" id="KW-1185">Reference proteome</keyword>
<proteinExistence type="predicted"/>
<dbReference type="EMBL" id="OU503053">
    <property type="protein sequence ID" value="CAI9781065.1"/>
    <property type="molecule type" value="Genomic_DNA"/>
</dbReference>
<name>A0AAD2A994_9LAMI</name>
<evidence type="ECO:0000256" key="1">
    <source>
        <dbReference type="PROSITE-ProRule" id="PRU00169"/>
    </source>
</evidence>
<organism evidence="3 4">
    <name type="scientific">Fraxinus pennsylvanica</name>
    <dbReference type="NCBI Taxonomy" id="56036"/>
    <lineage>
        <taxon>Eukaryota</taxon>
        <taxon>Viridiplantae</taxon>
        <taxon>Streptophyta</taxon>
        <taxon>Embryophyta</taxon>
        <taxon>Tracheophyta</taxon>
        <taxon>Spermatophyta</taxon>
        <taxon>Magnoliopsida</taxon>
        <taxon>eudicotyledons</taxon>
        <taxon>Gunneridae</taxon>
        <taxon>Pentapetalae</taxon>
        <taxon>asterids</taxon>
        <taxon>lamiids</taxon>
        <taxon>Lamiales</taxon>
        <taxon>Oleaceae</taxon>
        <taxon>Oleeae</taxon>
        <taxon>Fraxinus</taxon>
    </lineage>
</organism>
<gene>
    <name evidence="3" type="ORF">FPE_LOCUS28495</name>
</gene>
<reference evidence="3" key="1">
    <citation type="submission" date="2023-05" db="EMBL/GenBank/DDBJ databases">
        <authorList>
            <person name="Huff M."/>
        </authorList>
    </citation>
    <scope>NUCLEOTIDE SEQUENCE</scope>
</reference>
<comment type="caution">
    <text evidence="1">Lacks conserved residue(s) required for the propagation of feature annotation.</text>
</comment>